<proteinExistence type="predicted"/>
<dbReference type="EMBL" id="SJPH01000015">
    <property type="protein sequence ID" value="TWT40080.1"/>
    <property type="molecule type" value="Genomic_DNA"/>
</dbReference>
<dbReference type="Proteomes" id="UP000318995">
    <property type="component" value="Unassembled WGS sequence"/>
</dbReference>
<protein>
    <submittedName>
        <fullName evidence="1">Uncharacterized protein</fullName>
    </submittedName>
</protein>
<accession>A0A5C5VPP2</accession>
<reference evidence="1 2" key="1">
    <citation type="submission" date="2019-02" db="EMBL/GenBank/DDBJ databases">
        <title>Deep-cultivation of Planctomycetes and their phenomic and genomic characterization uncovers novel biology.</title>
        <authorList>
            <person name="Wiegand S."/>
            <person name="Jogler M."/>
            <person name="Boedeker C."/>
            <person name="Pinto D."/>
            <person name="Vollmers J."/>
            <person name="Rivas-Marin E."/>
            <person name="Kohn T."/>
            <person name="Peeters S.H."/>
            <person name="Heuer A."/>
            <person name="Rast P."/>
            <person name="Oberbeckmann S."/>
            <person name="Bunk B."/>
            <person name="Jeske O."/>
            <person name="Meyerdierks A."/>
            <person name="Storesund J.E."/>
            <person name="Kallscheuer N."/>
            <person name="Luecker S."/>
            <person name="Lage O.M."/>
            <person name="Pohl T."/>
            <person name="Merkel B.J."/>
            <person name="Hornburger P."/>
            <person name="Mueller R.-W."/>
            <person name="Bruemmer F."/>
            <person name="Labrenz M."/>
            <person name="Spormann A.M."/>
            <person name="Op Den Camp H."/>
            <person name="Overmann J."/>
            <person name="Amann R."/>
            <person name="Jetten M.S.M."/>
            <person name="Mascher T."/>
            <person name="Medema M.H."/>
            <person name="Devos D.P."/>
            <person name="Kaster A.-K."/>
            <person name="Ovreas L."/>
            <person name="Rohde M."/>
            <person name="Galperin M.Y."/>
            <person name="Jogler C."/>
        </authorList>
    </citation>
    <scope>NUCLEOTIDE SEQUENCE [LARGE SCALE GENOMIC DNA]</scope>
    <source>
        <strain evidence="1 2">Pla111</strain>
    </source>
</reference>
<name>A0A5C5VPP2_9BACT</name>
<evidence type="ECO:0000313" key="1">
    <source>
        <dbReference type="EMBL" id="TWT40080.1"/>
    </source>
</evidence>
<sequence>MAATEAAIASVELEPVSAAELGAVLSAIGLFDHDERWTLTPKGASR</sequence>
<dbReference type="AlphaFoldDB" id="A0A5C5VPP2"/>
<evidence type="ECO:0000313" key="2">
    <source>
        <dbReference type="Proteomes" id="UP000318995"/>
    </source>
</evidence>
<comment type="caution">
    <text evidence="1">The sequence shown here is derived from an EMBL/GenBank/DDBJ whole genome shotgun (WGS) entry which is preliminary data.</text>
</comment>
<gene>
    <name evidence="1" type="ORF">Pla111_34530</name>
</gene>
<dbReference type="RefSeq" id="WP_197525121.1">
    <property type="nucleotide sequence ID" value="NZ_SJPH01000015.1"/>
</dbReference>
<organism evidence="1 2">
    <name type="scientific">Botrimarina hoheduenensis</name>
    <dbReference type="NCBI Taxonomy" id="2528000"/>
    <lineage>
        <taxon>Bacteria</taxon>
        <taxon>Pseudomonadati</taxon>
        <taxon>Planctomycetota</taxon>
        <taxon>Planctomycetia</taxon>
        <taxon>Pirellulales</taxon>
        <taxon>Lacipirellulaceae</taxon>
        <taxon>Botrimarina</taxon>
    </lineage>
</organism>
<keyword evidence="2" id="KW-1185">Reference proteome</keyword>